<name>A0ABQ5JU15_9EUKA</name>
<keyword evidence="3" id="KW-1185">Reference proteome</keyword>
<evidence type="ECO:0000313" key="2">
    <source>
        <dbReference type="EMBL" id="GKT13860.1"/>
    </source>
</evidence>
<organism evidence="2 3">
    <name type="scientific">Aduncisulcus paluster</name>
    <dbReference type="NCBI Taxonomy" id="2918883"/>
    <lineage>
        <taxon>Eukaryota</taxon>
        <taxon>Metamonada</taxon>
        <taxon>Carpediemonas-like organisms</taxon>
        <taxon>Aduncisulcus</taxon>
    </lineage>
</organism>
<feature type="region of interest" description="Disordered" evidence="1">
    <location>
        <begin position="1"/>
        <end position="29"/>
    </location>
</feature>
<gene>
    <name evidence="2" type="ORF">ADUPG1_004000</name>
</gene>
<feature type="non-terminal residue" evidence="2">
    <location>
        <position position="29"/>
    </location>
</feature>
<protein>
    <submittedName>
        <fullName evidence="2">Uncharacterized protein</fullName>
    </submittedName>
</protein>
<dbReference type="EMBL" id="BQXS01005684">
    <property type="protein sequence ID" value="GKT13860.1"/>
    <property type="molecule type" value="Genomic_DNA"/>
</dbReference>
<accession>A0ABQ5JU15</accession>
<sequence length="29" mass="3322">MEAYPNVVPRKDAEFSLWGEDPPDSDSLR</sequence>
<dbReference type="Proteomes" id="UP001057375">
    <property type="component" value="Unassembled WGS sequence"/>
</dbReference>
<comment type="caution">
    <text evidence="2">The sequence shown here is derived from an EMBL/GenBank/DDBJ whole genome shotgun (WGS) entry which is preliminary data.</text>
</comment>
<evidence type="ECO:0000313" key="3">
    <source>
        <dbReference type="Proteomes" id="UP001057375"/>
    </source>
</evidence>
<reference evidence="2" key="1">
    <citation type="submission" date="2022-03" db="EMBL/GenBank/DDBJ databases">
        <title>Draft genome sequence of Aduncisulcus paluster, a free-living microaerophilic Fornicata.</title>
        <authorList>
            <person name="Yuyama I."/>
            <person name="Kume K."/>
            <person name="Tamura T."/>
            <person name="Inagaki Y."/>
            <person name="Hashimoto T."/>
        </authorList>
    </citation>
    <scope>NUCLEOTIDE SEQUENCE</scope>
    <source>
        <strain evidence="2">NY0171</strain>
    </source>
</reference>
<proteinExistence type="predicted"/>
<evidence type="ECO:0000256" key="1">
    <source>
        <dbReference type="SAM" id="MobiDB-lite"/>
    </source>
</evidence>